<dbReference type="Pfam" id="PF26449">
    <property type="entry name" value="DUF8128"/>
    <property type="match status" value="1"/>
</dbReference>
<dbReference type="EMBL" id="PCXP01000019">
    <property type="protein sequence ID" value="PIR41850.1"/>
    <property type="molecule type" value="Genomic_DNA"/>
</dbReference>
<evidence type="ECO:0000259" key="2">
    <source>
        <dbReference type="Pfam" id="PF26449"/>
    </source>
</evidence>
<evidence type="ECO:0000313" key="4">
    <source>
        <dbReference type="Proteomes" id="UP000230208"/>
    </source>
</evidence>
<organism evidence="3 4">
    <name type="scientific">Candidatus Yanofskybacteria bacterium CG10_big_fil_rev_8_21_14_0_10_37_15</name>
    <dbReference type="NCBI Taxonomy" id="1975097"/>
    <lineage>
        <taxon>Bacteria</taxon>
        <taxon>Candidatus Yanofskyibacteriota</taxon>
    </lineage>
</organism>
<keyword evidence="1" id="KW-1133">Transmembrane helix</keyword>
<evidence type="ECO:0000313" key="3">
    <source>
        <dbReference type="EMBL" id="PIR41850.1"/>
    </source>
</evidence>
<sequence>MDEFFTTLDSFNSAFVFLADYWWVYIPPLLFFGLVGAYQNYTRLLYILGLKWILLEIKVPRDPGRSPKATEQIFIALHGIMPPPIKWRDRFFKGKVPDWFSFETVGIGGDIHFYVRMTEQYRKLVESQIYAQYPDTELIEVEDYVHGFPAGLPDANNDLWGAEFILNKADSFPIRTYPDFEEKPGGPTDVKRIDPLSSLSEVLSSLDPGEYLGVQLIIKPVGDDWIKKGQEEIDKILGKTPKVQESFITKTVFEIDKYIPGHVESKKEEKKEEKPQLTPGKTDVLKSIEHGFTKLGFQSGIRFLYASPKERFHRPHVSGVIGAFKQFSSPALNGFKLNSQTMPLGKWPFKKQQEYAKKVQLLKKFKDRSFPSKSFVLNTEELATVFHFPDISVKTPLLPRVEAKKGEAPGGLPIS</sequence>
<gene>
    <name evidence="3" type="ORF">COV30_01510</name>
</gene>
<proteinExistence type="predicted"/>
<dbReference type="InterPro" id="IPR058441">
    <property type="entry name" value="DUF8128"/>
</dbReference>
<feature type="domain" description="DUF8128" evidence="2">
    <location>
        <begin position="96"/>
        <end position="396"/>
    </location>
</feature>
<dbReference type="AlphaFoldDB" id="A0A2H0R5U4"/>
<feature type="transmembrane region" description="Helical" evidence="1">
    <location>
        <begin position="22"/>
        <end position="41"/>
    </location>
</feature>
<evidence type="ECO:0000256" key="1">
    <source>
        <dbReference type="SAM" id="Phobius"/>
    </source>
</evidence>
<reference evidence="3 4" key="1">
    <citation type="submission" date="2017-09" db="EMBL/GenBank/DDBJ databases">
        <title>Depth-based differentiation of microbial function through sediment-hosted aquifers and enrichment of novel symbionts in the deep terrestrial subsurface.</title>
        <authorList>
            <person name="Probst A.J."/>
            <person name="Ladd B."/>
            <person name="Jarett J.K."/>
            <person name="Geller-Mcgrath D.E."/>
            <person name="Sieber C.M."/>
            <person name="Emerson J.B."/>
            <person name="Anantharaman K."/>
            <person name="Thomas B.C."/>
            <person name="Malmstrom R."/>
            <person name="Stieglmeier M."/>
            <person name="Klingl A."/>
            <person name="Woyke T."/>
            <person name="Ryan C.M."/>
            <person name="Banfield J.F."/>
        </authorList>
    </citation>
    <scope>NUCLEOTIDE SEQUENCE [LARGE SCALE GENOMIC DNA]</scope>
    <source>
        <strain evidence="3">CG10_big_fil_rev_8_21_14_0_10_37_15</strain>
    </source>
</reference>
<comment type="caution">
    <text evidence="3">The sequence shown here is derived from an EMBL/GenBank/DDBJ whole genome shotgun (WGS) entry which is preliminary data.</text>
</comment>
<keyword evidence="1" id="KW-0812">Transmembrane</keyword>
<name>A0A2H0R5U4_9BACT</name>
<keyword evidence="1" id="KW-0472">Membrane</keyword>
<protein>
    <recommendedName>
        <fullName evidence="2">DUF8128 domain-containing protein</fullName>
    </recommendedName>
</protein>
<dbReference type="Proteomes" id="UP000230208">
    <property type="component" value="Unassembled WGS sequence"/>
</dbReference>
<accession>A0A2H0R5U4</accession>